<dbReference type="Pfam" id="PF25182">
    <property type="entry name" value="NonGDSL"/>
    <property type="match status" value="1"/>
</dbReference>
<evidence type="ECO:0000313" key="2">
    <source>
        <dbReference type="EMBL" id="MET3694416.1"/>
    </source>
</evidence>
<keyword evidence="1" id="KW-0732">Signal</keyword>
<protein>
    <submittedName>
        <fullName evidence="2">Lysophospholipase L1-like esterase</fullName>
    </submittedName>
</protein>
<feature type="chain" id="PRO_5046082556" evidence="1">
    <location>
        <begin position="30"/>
        <end position="312"/>
    </location>
</feature>
<evidence type="ECO:0000256" key="1">
    <source>
        <dbReference type="SAM" id="SignalP"/>
    </source>
</evidence>
<dbReference type="Proteomes" id="UP001549145">
    <property type="component" value="Unassembled WGS sequence"/>
</dbReference>
<dbReference type="InterPro" id="IPR057572">
    <property type="entry name" value="NonGDSL"/>
</dbReference>
<comment type="caution">
    <text evidence="2">The sequence shown here is derived from an EMBL/GenBank/DDBJ whole genome shotgun (WGS) entry which is preliminary data.</text>
</comment>
<proteinExistence type="predicted"/>
<gene>
    <name evidence="2" type="ORF">ABID43_003978</name>
</gene>
<dbReference type="PANTHER" id="PTHR30383:SF5">
    <property type="entry name" value="SGNH HYDROLASE-TYPE ESTERASE DOMAIN-CONTAINING PROTEIN"/>
    <property type="match status" value="1"/>
</dbReference>
<dbReference type="EMBL" id="JBEPMM010000014">
    <property type="protein sequence ID" value="MET3694416.1"/>
    <property type="molecule type" value="Genomic_DNA"/>
</dbReference>
<dbReference type="InterPro" id="IPR036514">
    <property type="entry name" value="SGNH_hydro_sf"/>
</dbReference>
<dbReference type="RefSeq" id="WP_238280410.1">
    <property type="nucleotide sequence ID" value="NZ_BPQL01000085.1"/>
</dbReference>
<dbReference type="CDD" id="cd00229">
    <property type="entry name" value="SGNH_hydrolase"/>
    <property type="match status" value="1"/>
</dbReference>
<name>A0ABV2L995_9HYPH</name>
<reference evidence="2 3" key="1">
    <citation type="submission" date="2024-06" db="EMBL/GenBank/DDBJ databases">
        <title>Genomic Encyclopedia of Type Strains, Phase IV (KMG-IV): sequencing the most valuable type-strain genomes for metagenomic binning, comparative biology and taxonomic classification.</title>
        <authorList>
            <person name="Goeker M."/>
        </authorList>
    </citation>
    <scope>NUCLEOTIDE SEQUENCE [LARGE SCALE GENOMIC DNA]</scope>
    <source>
        <strain evidence="2 3">DSM 21331</strain>
    </source>
</reference>
<organism evidence="2 3">
    <name type="scientific">Methylobacterium goesingense</name>
    <dbReference type="NCBI Taxonomy" id="243690"/>
    <lineage>
        <taxon>Bacteria</taxon>
        <taxon>Pseudomonadati</taxon>
        <taxon>Pseudomonadota</taxon>
        <taxon>Alphaproteobacteria</taxon>
        <taxon>Hyphomicrobiales</taxon>
        <taxon>Methylobacteriaceae</taxon>
        <taxon>Methylobacterium</taxon>
    </lineage>
</organism>
<dbReference type="SUPFAM" id="SSF52266">
    <property type="entry name" value="SGNH hydrolase"/>
    <property type="match status" value="1"/>
</dbReference>
<dbReference type="InterPro" id="IPR051532">
    <property type="entry name" value="Ester_Hydrolysis_Enzymes"/>
</dbReference>
<dbReference type="PANTHER" id="PTHR30383">
    <property type="entry name" value="THIOESTERASE 1/PROTEASE 1/LYSOPHOSPHOLIPASE L1"/>
    <property type="match status" value="1"/>
</dbReference>
<keyword evidence="3" id="KW-1185">Reference proteome</keyword>
<feature type="signal peptide" evidence="1">
    <location>
        <begin position="1"/>
        <end position="29"/>
    </location>
</feature>
<accession>A0ABV2L995</accession>
<evidence type="ECO:0000313" key="3">
    <source>
        <dbReference type="Proteomes" id="UP001549145"/>
    </source>
</evidence>
<sequence length="312" mass="32613">MPIFARPSAVLSLALVAIGSVSLATGARAEPQRTALVQPSQAIVQPPQALVQPPQALVQLPQALVQLPQALATEATRSAPAARPAIPRRALARLPRLAGLISQGQAIRIVAFGSSSTEGSGASSPSTTYPAQLQRDLAARLGTMGSVHSSVTVLNRGKGGDDSEAMARRLERDVLADKPDLVIWQTGSNDPMSGVSVERFAELTRAGILAMRATGADVVLMDQQWCKKLSTTEGAEAYGAALHAIATELNVPVIRRNAMMRAWAAQGLLSPTQMIGPDGLHMTDAGYDRLARAATAQLLANAGLPQDASTQN</sequence>
<dbReference type="Gene3D" id="3.40.50.1110">
    <property type="entry name" value="SGNH hydrolase"/>
    <property type="match status" value="1"/>
</dbReference>